<dbReference type="Proteomes" id="UP000471293">
    <property type="component" value="Unassembled WGS sequence"/>
</dbReference>
<feature type="compositionally biased region" description="Low complexity" evidence="1">
    <location>
        <begin position="30"/>
        <end position="46"/>
    </location>
</feature>
<organism evidence="2 3">
    <name type="scientific">Streptomyces halstedii</name>
    <dbReference type="NCBI Taxonomy" id="1944"/>
    <lineage>
        <taxon>Bacteria</taxon>
        <taxon>Bacillati</taxon>
        <taxon>Actinomycetota</taxon>
        <taxon>Actinomycetes</taxon>
        <taxon>Kitasatosporales</taxon>
        <taxon>Streptomycetaceae</taxon>
        <taxon>Streptomyces</taxon>
    </lineage>
</organism>
<accession>A0A6N9U470</accession>
<sequence>QRARTAATLAENDAAAAAGAATMAEKEAATARGAATQAEQDAGDAAKLAESAEAYAKSAEEAAANADGYAKEADEAAERVQEYIRELERKAREEAARNAVPSDSSPLSEEELEALEEAGISLEEYEEIRRLSQQDLIDYLVENGAQILVDLLFEDIKACIDDPDIPTCLWAVITSLPWSKGAKLVGKIPEITKAIAGIGKFLEKSAAARKRLKKAEEIVEKVRKKIPDCLGGSKKKKKPGKGLKAASSASATADDGDEECFAVETVLYRSPATGKQASERYGLNPANHSASNPTAYLSNLPEGAAQYCGNGHDYGFHRFVLKPGFRKVFGDDEHELPNSNKFPGLTEWRIDKAKFPEFNSYIDHSRTEWWWCERGHFYPPAG</sequence>
<feature type="region of interest" description="Disordered" evidence="1">
    <location>
        <begin position="94"/>
        <end position="113"/>
    </location>
</feature>
<feature type="non-terminal residue" evidence="2">
    <location>
        <position position="1"/>
    </location>
</feature>
<feature type="region of interest" description="Disordered" evidence="1">
    <location>
        <begin position="25"/>
        <end position="46"/>
    </location>
</feature>
<evidence type="ECO:0000313" key="3">
    <source>
        <dbReference type="Proteomes" id="UP000471293"/>
    </source>
</evidence>
<name>A0A6N9U470_STRHA</name>
<comment type="caution">
    <text evidence="2">The sequence shown here is derived from an EMBL/GenBank/DDBJ whole genome shotgun (WGS) entry which is preliminary data.</text>
</comment>
<feature type="region of interest" description="Disordered" evidence="1">
    <location>
        <begin position="230"/>
        <end position="249"/>
    </location>
</feature>
<protein>
    <submittedName>
        <fullName evidence="2">Uncharacterized protein</fullName>
    </submittedName>
</protein>
<evidence type="ECO:0000256" key="1">
    <source>
        <dbReference type="SAM" id="MobiDB-lite"/>
    </source>
</evidence>
<proteinExistence type="predicted"/>
<dbReference type="AlphaFoldDB" id="A0A6N9U470"/>
<reference evidence="2 3" key="1">
    <citation type="submission" date="2020-01" db="EMBL/GenBank/DDBJ databases">
        <title>Insect and environment-associated Actinomycetes.</title>
        <authorList>
            <person name="Currrie C."/>
            <person name="Chevrette M."/>
            <person name="Carlson C."/>
            <person name="Stubbendieck R."/>
            <person name="Wendt-Pienkowski E."/>
        </authorList>
    </citation>
    <scope>NUCLEOTIDE SEQUENCE [LARGE SCALE GENOMIC DNA]</scope>
    <source>
        <strain evidence="2 3">SID11342</strain>
    </source>
</reference>
<gene>
    <name evidence="2" type="ORF">G3I29_17965</name>
</gene>
<dbReference type="EMBL" id="JAAGLQ010000368">
    <property type="protein sequence ID" value="NEA17362.1"/>
    <property type="molecule type" value="Genomic_DNA"/>
</dbReference>
<evidence type="ECO:0000313" key="2">
    <source>
        <dbReference type="EMBL" id="NEA17362.1"/>
    </source>
</evidence>